<organism evidence="1 2">
    <name type="scientific">Racocetra persica</name>
    <dbReference type="NCBI Taxonomy" id="160502"/>
    <lineage>
        <taxon>Eukaryota</taxon>
        <taxon>Fungi</taxon>
        <taxon>Fungi incertae sedis</taxon>
        <taxon>Mucoromycota</taxon>
        <taxon>Glomeromycotina</taxon>
        <taxon>Glomeromycetes</taxon>
        <taxon>Diversisporales</taxon>
        <taxon>Gigasporaceae</taxon>
        <taxon>Racocetra</taxon>
    </lineage>
</organism>
<proteinExistence type="predicted"/>
<feature type="non-terminal residue" evidence="1">
    <location>
        <position position="52"/>
    </location>
</feature>
<evidence type="ECO:0000313" key="1">
    <source>
        <dbReference type="EMBL" id="CAG8796133.1"/>
    </source>
</evidence>
<dbReference type="Proteomes" id="UP000789920">
    <property type="component" value="Unassembled WGS sequence"/>
</dbReference>
<gene>
    <name evidence="1" type="ORF">RPERSI_LOCUS20099</name>
</gene>
<evidence type="ECO:0000313" key="2">
    <source>
        <dbReference type="Proteomes" id="UP000789920"/>
    </source>
</evidence>
<comment type="caution">
    <text evidence="1">The sequence shown here is derived from an EMBL/GenBank/DDBJ whole genome shotgun (WGS) entry which is preliminary data.</text>
</comment>
<protein>
    <submittedName>
        <fullName evidence="1">28389_t:CDS:1</fullName>
    </submittedName>
</protein>
<accession>A0ACA9RJJ6</accession>
<reference evidence="1" key="1">
    <citation type="submission" date="2021-06" db="EMBL/GenBank/DDBJ databases">
        <authorList>
            <person name="Kallberg Y."/>
            <person name="Tangrot J."/>
            <person name="Rosling A."/>
        </authorList>
    </citation>
    <scope>NUCLEOTIDE SEQUENCE</scope>
    <source>
        <strain evidence="1">MA461A</strain>
    </source>
</reference>
<keyword evidence="2" id="KW-1185">Reference proteome</keyword>
<name>A0ACA9RJJ6_9GLOM</name>
<dbReference type="EMBL" id="CAJVQC010056172">
    <property type="protein sequence ID" value="CAG8796133.1"/>
    <property type="molecule type" value="Genomic_DNA"/>
</dbReference>
<sequence length="52" mass="5687">MVISKVDIGDNNIDNTNLENADIKKAFADEVTEAKDITDDFEASVDDIGLDE</sequence>